<name>A0A8T0Y3N6_PANVG</name>
<evidence type="ECO:0000256" key="1">
    <source>
        <dbReference type="SAM" id="MobiDB-lite"/>
    </source>
</evidence>
<reference evidence="2" key="1">
    <citation type="submission" date="2020-05" db="EMBL/GenBank/DDBJ databases">
        <title>WGS assembly of Panicum virgatum.</title>
        <authorList>
            <person name="Lovell J.T."/>
            <person name="Jenkins J."/>
            <person name="Shu S."/>
            <person name="Juenger T.E."/>
            <person name="Schmutz J."/>
        </authorList>
    </citation>
    <scope>NUCLEOTIDE SEQUENCE</scope>
    <source>
        <strain evidence="2">AP13</strain>
    </source>
</reference>
<dbReference type="Proteomes" id="UP000823388">
    <property type="component" value="Chromosome 1K"/>
</dbReference>
<organism evidence="2 3">
    <name type="scientific">Panicum virgatum</name>
    <name type="common">Blackwell switchgrass</name>
    <dbReference type="NCBI Taxonomy" id="38727"/>
    <lineage>
        <taxon>Eukaryota</taxon>
        <taxon>Viridiplantae</taxon>
        <taxon>Streptophyta</taxon>
        <taxon>Embryophyta</taxon>
        <taxon>Tracheophyta</taxon>
        <taxon>Spermatophyta</taxon>
        <taxon>Magnoliopsida</taxon>
        <taxon>Liliopsida</taxon>
        <taxon>Poales</taxon>
        <taxon>Poaceae</taxon>
        <taxon>PACMAD clade</taxon>
        <taxon>Panicoideae</taxon>
        <taxon>Panicodae</taxon>
        <taxon>Paniceae</taxon>
        <taxon>Panicinae</taxon>
        <taxon>Panicum</taxon>
        <taxon>Panicum sect. Hiantes</taxon>
    </lineage>
</organism>
<dbReference type="EMBL" id="CM029037">
    <property type="protein sequence ID" value="KAG2661999.1"/>
    <property type="molecule type" value="Genomic_DNA"/>
</dbReference>
<keyword evidence="3" id="KW-1185">Reference proteome</keyword>
<gene>
    <name evidence="2" type="ORF">PVAP13_1KG112283</name>
</gene>
<dbReference type="AlphaFoldDB" id="A0A8T0Y3N6"/>
<accession>A0A8T0Y3N6</accession>
<protein>
    <submittedName>
        <fullName evidence="2">Uncharacterized protein</fullName>
    </submittedName>
</protein>
<feature type="compositionally biased region" description="Basic residues" evidence="1">
    <location>
        <begin position="141"/>
        <end position="151"/>
    </location>
</feature>
<feature type="region of interest" description="Disordered" evidence="1">
    <location>
        <begin position="141"/>
        <end position="171"/>
    </location>
</feature>
<proteinExistence type="predicted"/>
<comment type="caution">
    <text evidence="2">The sequence shown here is derived from an EMBL/GenBank/DDBJ whole genome shotgun (WGS) entry which is preliminary data.</text>
</comment>
<sequence>MFQCWRSHAALLAAGLISRLSWPLALSCWLLCRWDLHRRRSPLLLGPCSGGAAAFGSSAAASPISCATATVTSAAVAAAAVFTFSPALNPLSFSPPSPPLFLLRAPYFSSPFRLLRSPAAAAASQPSPLHPFHRRLWRLVRRSPPPPHHRPAAAFPGPHTASPPGPGNPRARVLITATSLSLSLCPAL</sequence>
<evidence type="ECO:0000313" key="3">
    <source>
        <dbReference type="Proteomes" id="UP000823388"/>
    </source>
</evidence>
<evidence type="ECO:0000313" key="2">
    <source>
        <dbReference type="EMBL" id="KAG2661999.1"/>
    </source>
</evidence>